<protein>
    <submittedName>
        <fullName evidence="3">Uncharacterized protein</fullName>
    </submittedName>
</protein>
<evidence type="ECO:0000313" key="3">
    <source>
        <dbReference type="WBParaSite" id="nRc.2.0.1.t03582-RA"/>
    </source>
</evidence>
<reference evidence="3" key="1">
    <citation type="submission" date="2022-11" db="UniProtKB">
        <authorList>
            <consortium name="WormBaseParasite"/>
        </authorList>
    </citation>
    <scope>IDENTIFICATION</scope>
</reference>
<feature type="region of interest" description="Disordered" evidence="1">
    <location>
        <begin position="70"/>
        <end position="94"/>
    </location>
</feature>
<feature type="compositionally biased region" description="Polar residues" evidence="1">
    <location>
        <begin position="82"/>
        <end position="94"/>
    </location>
</feature>
<keyword evidence="2" id="KW-1185">Reference proteome</keyword>
<dbReference type="AlphaFoldDB" id="A0A915HQE5"/>
<name>A0A915HQE5_ROMCU</name>
<dbReference type="Proteomes" id="UP000887565">
    <property type="component" value="Unplaced"/>
</dbReference>
<dbReference type="WBParaSite" id="nRc.2.0.1.t03582-RA">
    <property type="protein sequence ID" value="nRc.2.0.1.t03582-RA"/>
    <property type="gene ID" value="nRc.2.0.1.g03582"/>
</dbReference>
<proteinExistence type="predicted"/>
<evidence type="ECO:0000313" key="2">
    <source>
        <dbReference type="Proteomes" id="UP000887565"/>
    </source>
</evidence>
<accession>A0A915HQE5</accession>
<evidence type="ECO:0000256" key="1">
    <source>
        <dbReference type="SAM" id="MobiDB-lite"/>
    </source>
</evidence>
<feature type="region of interest" description="Disordered" evidence="1">
    <location>
        <begin position="1"/>
        <end position="22"/>
    </location>
</feature>
<sequence>MRREDEASHAMPQRRPLPEVNPFGFLDYPPDDYYDHPQPRTTCRACPTAKKTAKSKLFSTICTCLQSMDPQQTNASSASSSTWKTNSDTTLPIM</sequence>
<organism evidence="2 3">
    <name type="scientific">Romanomermis culicivorax</name>
    <name type="common">Nematode worm</name>
    <dbReference type="NCBI Taxonomy" id="13658"/>
    <lineage>
        <taxon>Eukaryota</taxon>
        <taxon>Metazoa</taxon>
        <taxon>Ecdysozoa</taxon>
        <taxon>Nematoda</taxon>
        <taxon>Enoplea</taxon>
        <taxon>Dorylaimia</taxon>
        <taxon>Mermithida</taxon>
        <taxon>Mermithoidea</taxon>
        <taxon>Mermithidae</taxon>
        <taxon>Romanomermis</taxon>
    </lineage>
</organism>